<organism evidence="1 2">
    <name type="scientific">Catharanthus roseus</name>
    <name type="common">Madagascar periwinkle</name>
    <name type="synonym">Vinca rosea</name>
    <dbReference type="NCBI Taxonomy" id="4058"/>
    <lineage>
        <taxon>Eukaryota</taxon>
        <taxon>Viridiplantae</taxon>
        <taxon>Streptophyta</taxon>
        <taxon>Embryophyta</taxon>
        <taxon>Tracheophyta</taxon>
        <taxon>Spermatophyta</taxon>
        <taxon>Magnoliopsida</taxon>
        <taxon>eudicotyledons</taxon>
        <taxon>Gunneridae</taxon>
        <taxon>Pentapetalae</taxon>
        <taxon>asterids</taxon>
        <taxon>lamiids</taxon>
        <taxon>Gentianales</taxon>
        <taxon>Apocynaceae</taxon>
        <taxon>Rauvolfioideae</taxon>
        <taxon>Vinceae</taxon>
        <taxon>Catharanthinae</taxon>
        <taxon>Catharanthus</taxon>
    </lineage>
</organism>
<proteinExistence type="predicted"/>
<evidence type="ECO:0000313" key="2">
    <source>
        <dbReference type="Proteomes" id="UP001060085"/>
    </source>
</evidence>
<dbReference type="EMBL" id="CM044705">
    <property type="protein sequence ID" value="KAI5661155.1"/>
    <property type="molecule type" value="Genomic_DNA"/>
</dbReference>
<protein>
    <submittedName>
        <fullName evidence="1">Uncharacterized protein</fullName>
    </submittedName>
</protein>
<accession>A0ACC0ALA0</accession>
<dbReference type="Proteomes" id="UP001060085">
    <property type="component" value="Linkage Group LG05"/>
</dbReference>
<evidence type="ECO:0000313" key="1">
    <source>
        <dbReference type="EMBL" id="KAI5661155.1"/>
    </source>
</evidence>
<reference evidence="2" key="1">
    <citation type="journal article" date="2023" name="Nat. Plants">
        <title>Single-cell RNA sequencing provides a high-resolution roadmap for understanding the multicellular compartmentation of specialized metabolism.</title>
        <authorList>
            <person name="Sun S."/>
            <person name="Shen X."/>
            <person name="Li Y."/>
            <person name="Li Y."/>
            <person name="Wang S."/>
            <person name="Li R."/>
            <person name="Zhang H."/>
            <person name="Shen G."/>
            <person name="Guo B."/>
            <person name="Wei J."/>
            <person name="Xu J."/>
            <person name="St-Pierre B."/>
            <person name="Chen S."/>
            <person name="Sun C."/>
        </authorList>
    </citation>
    <scope>NUCLEOTIDE SEQUENCE [LARGE SCALE GENOMIC DNA]</scope>
</reference>
<keyword evidence="2" id="KW-1185">Reference proteome</keyword>
<sequence>MDVWSWICELPNSEEFSLSNSLVFPLTTDSSVQIKAEKSFGSNLPDPISVTFSVCSSTSTLWISNTCNLYSDEKPFLPLILQLLQEIIARSPNAHESTCPRSQLQKLNSDPVTWILDSHSTESFSSFFNLIFLTRLFWICVMDAPSEIGTLYFNSIFAPNLGIFSCKNSPVLRNFFISVGTDVEICFVRTFGYMIAKWLILREVSGAGLKSITPPPLPSDKGFSYATESHGLWILKGYTPIKATNCLWSDDGRKNQFPVVEAKESVLKYALAHQQLEAIIQMEYTVGFNDGYIQIHARVDNIRLHVVKLGFRNKDDEDFLDEKYFPSRVRVWVGPEIGANYLSGLSLGRSTDNMEKEVEVQKVFKGDFGNSKTPEVKATARMTTKTKIKNWRWDQDVEGNSAIFDVVLCDNSTGIEISTWKPAIGGAGPSLANDIVKRYNGARRVFTKNGGVIFSDEECKNGVRWRLNKEMEGSVLRWRIGGQVWLTYWPNDIKSSYNETRCVEWCDEVDLPLIPPK</sequence>
<gene>
    <name evidence="1" type="ORF">M9H77_20478</name>
</gene>
<name>A0ACC0ALA0_CATRO</name>
<comment type="caution">
    <text evidence="1">The sequence shown here is derived from an EMBL/GenBank/DDBJ whole genome shotgun (WGS) entry which is preliminary data.</text>
</comment>